<accession>A0A0A0BJF9</accession>
<proteinExistence type="predicted"/>
<gene>
    <name evidence="3" type="ORF">LP43_0198</name>
</gene>
<protein>
    <submittedName>
        <fullName evidence="3">Uncharacterized protein</fullName>
    </submittedName>
</protein>
<dbReference type="RefSeq" id="WP_036311051.1">
    <property type="nucleotide sequence ID" value="NZ_JRQD01000001.1"/>
</dbReference>
<evidence type="ECO:0000313" key="4">
    <source>
        <dbReference type="Proteomes" id="UP000029999"/>
    </source>
</evidence>
<dbReference type="EMBL" id="JRQD01000001">
    <property type="protein sequence ID" value="KGM07782.1"/>
    <property type="molecule type" value="Genomic_DNA"/>
</dbReference>
<name>A0A0A0BJF9_9GAMM</name>
<feature type="signal peptide" evidence="2">
    <location>
        <begin position="1"/>
        <end position="24"/>
    </location>
</feature>
<feature type="compositionally biased region" description="Polar residues" evidence="1">
    <location>
        <begin position="78"/>
        <end position="99"/>
    </location>
</feature>
<evidence type="ECO:0000256" key="1">
    <source>
        <dbReference type="SAM" id="MobiDB-lite"/>
    </source>
</evidence>
<evidence type="ECO:0000313" key="3">
    <source>
        <dbReference type="EMBL" id="KGM07782.1"/>
    </source>
</evidence>
<organism evidence="3 4">
    <name type="scientific">Methylophaga thiooxydans</name>
    <dbReference type="NCBI Taxonomy" id="392484"/>
    <lineage>
        <taxon>Bacteria</taxon>
        <taxon>Pseudomonadati</taxon>
        <taxon>Pseudomonadota</taxon>
        <taxon>Gammaproteobacteria</taxon>
        <taxon>Thiotrichales</taxon>
        <taxon>Piscirickettsiaceae</taxon>
        <taxon>Methylophaga</taxon>
    </lineage>
</organism>
<dbReference type="Proteomes" id="UP000029999">
    <property type="component" value="Unassembled WGS sequence"/>
</dbReference>
<dbReference type="STRING" id="392484.LP43_0198"/>
<reference evidence="3 4" key="1">
    <citation type="submission" date="2014-09" db="EMBL/GenBank/DDBJ databases">
        <authorList>
            <person name="Grob C."/>
            <person name="Taubert M."/>
            <person name="Howat A.M."/>
            <person name="Burns O.J."/>
            <person name="Dixon J.L."/>
            <person name="Chen Y."/>
            <person name="Murrell J.C."/>
        </authorList>
    </citation>
    <scope>NUCLEOTIDE SEQUENCE [LARGE SCALE GENOMIC DNA]</scope>
    <source>
        <strain evidence="3">L4</strain>
    </source>
</reference>
<evidence type="ECO:0000256" key="2">
    <source>
        <dbReference type="SAM" id="SignalP"/>
    </source>
</evidence>
<feature type="chain" id="PRO_5001959592" evidence="2">
    <location>
        <begin position="25"/>
        <end position="99"/>
    </location>
</feature>
<sequence>MTKQKIKLFLISLLLALPGYPVMAQDIALLMTDNSDLAPLLVSHHLSDQELSSHRGQGFSFPDMQTGVILWDEVDNGQKPTHNNHSGQGSQFTITVDTP</sequence>
<comment type="caution">
    <text evidence="3">The sequence shown here is derived from an EMBL/GenBank/DDBJ whole genome shotgun (WGS) entry which is preliminary data.</text>
</comment>
<dbReference type="AlphaFoldDB" id="A0A0A0BJF9"/>
<feature type="region of interest" description="Disordered" evidence="1">
    <location>
        <begin position="75"/>
        <end position="99"/>
    </location>
</feature>
<keyword evidence="2" id="KW-0732">Signal</keyword>